<dbReference type="InterPro" id="IPR023298">
    <property type="entry name" value="ATPase_P-typ_TM_dom_sf"/>
</dbReference>
<keyword evidence="14" id="KW-0406">Ion transport</keyword>
<evidence type="ECO:0000256" key="16">
    <source>
        <dbReference type="ARBA" id="ARBA00038904"/>
    </source>
</evidence>
<dbReference type="Proteomes" id="UP000186351">
    <property type="component" value="Chromosome"/>
</dbReference>
<comment type="similarity">
    <text evidence="2 18">Belongs to the cation transport ATPase (P-type) (TC 3.A.3) family. Type IB subfamily.</text>
</comment>
<dbReference type="InterPro" id="IPR023299">
    <property type="entry name" value="ATPase_P-typ_cyto_dom_N"/>
</dbReference>
<dbReference type="Pfam" id="PF00122">
    <property type="entry name" value="E1-E2_ATPase"/>
    <property type="match status" value="1"/>
</dbReference>
<evidence type="ECO:0000256" key="8">
    <source>
        <dbReference type="ARBA" id="ARBA00022796"/>
    </source>
</evidence>
<dbReference type="GO" id="GO:0043682">
    <property type="term" value="F:P-type divalent copper transporter activity"/>
    <property type="evidence" value="ECO:0007669"/>
    <property type="project" value="UniProtKB-EC"/>
</dbReference>
<evidence type="ECO:0000313" key="20">
    <source>
        <dbReference type="EMBL" id="ANU64758.1"/>
    </source>
</evidence>
<dbReference type="SFLD" id="SFLDS00003">
    <property type="entry name" value="Haloacid_Dehalogenase"/>
    <property type="match status" value="1"/>
</dbReference>
<evidence type="ECO:0000256" key="4">
    <source>
        <dbReference type="ARBA" id="ARBA00022692"/>
    </source>
</evidence>
<dbReference type="PRINTS" id="PR00943">
    <property type="entry name" value="CUATPASE"/>
</dbReference>
<dbReference type="InterPro" id="IPR036163">
    <property type="entry name" value="HMA_dom_sf"/>
</dbReference>
<evidence type="ECO:0000256" key="9">
    <source>
        <dbReference type="ARBA" id="ARBA00022840"/>
    </source>
</evidence>
<evidence type="ECO:0000256" key="13">
    <source>
        <dbReference type="ARBA" id="ARBA00023008"/>
    </source>
</evidence>
<dbReference type="NCBIfam" id="TIGR00003">
    <property type="entry name" value="copper ion binding protein"/>
    <property type="match status" value="1"/>
</dbReference>
<keyword evidence="21" id="KW-1185">Reference proteome</keyword>
<evidence type="ECO:0000256" key="12">
    <source>
        <dbReference type="ARBA" id="ARBA00022989"/>
    </source>
</evidence>
<evidence type="ECO:0000256" key="15">
    <source>
        <dbReference type="ARBA" id="ARBA00023136"/>
    </source>
</evidence>
<dbReference type="KEGG" id="pary:A4V02_05210"/>
<dbReference type="NCBIfam" id="TIGR01511">
    <property type="entry name" value="ATPase-IB1_Cu"/>
    <property type="match status" value="1"/>
</dbReference>
<dbReference type="PROSITE" id="PS00154">
    <property type="entry name" value="ATPASE_E1_E2"/>
    <property type="match status" value="1"/>
</dbReference>
<feature type="transmembrane region" description="Helical" evidence="18">
    <location>
        <begin position="342"/>
        <end position="364"/>
    </location>
</feature>
<dbReference type="InterPro" id="IPR001757">
    <property type="entry name" value="P_typ_ATPase"/>
</dbReference>
<evidence type="ECO:0000256" key="17">
    <source>
        <dbReference type="ARBA" id="ARBA00047424"/>
    </source>
</evidence>
<dbReference type="SFLD" id="SFLDG00002">
    <property type="entry name" value="C1.7:_P-type_atpase_like"/>
    <property type="match status" value="1"/>
</dbReference>
<dbReference type="InterPro" id="IPR006121">
    <property type="entry name" value="HMA_dom"/>
</dbReference>
<accession>A0A1Z2XL45</accession>
<comment type="catalytic activity">
    <reaction evidence="17">
        <text>Cu(2+)(in) + ATP + H2O = Cu(2+)(out) + ADP + phosphate + H(+)</text>
        <dbReference type="Rhea" id="RHEA:10376"/>
        <dbReference type="ChEBI" id="CHEBI:15377"/>
        <dbReference type="ChEBI" id="CHEBI:15378"/>
        <dbReference type="ChEBI" id="CHEBI:29036"/>
        <dbReference type="ChEBI" id="CHEBI:30616"/>
        <dbReference type="ChEBI" id="CHEBI:43474"/>
        <dbReference type="ChEBI" id="CHEBI:456216"/>
        <dbReference type="EC" id="7.2.2.9"/>
    </reaction>
</comment>
<dbReference type="GO" id="GO:0005524">
    <property type="term" value="F:ATP binding"/>
    <property type="evidence" value="ECO:0007669"/>
    <property type="project" value="UniProtKB-UniRule"/>
</dbReference>
<keyword evidence="15 18" id="KW-0472">Membrane</keyword>
<keyword evidence="3" id="KW-0813">Transport</keyword>
<dbReference type="PROSITE" id="PS50846">
    <property type="entry name" value="HMA_2"/>
    <property type="match status" value="2"/>
</dbReference>
<dbReference type="FunFam" id="2.70.150.10:FF:000002">
    <property type="entry name" value="Copper-transporting ATPase 1, putative"/>
    <property type="match status" value="1"/>
</dbReference>
<gene>
    <name evidence="20" type="ORF">A4V02_05210</name>
</gene>
<evidence type="ECO:0000256" key="14">
    <source>
        <dbReference type="ARBA" id="ARBA00023065"/>
    </source>
</evidence>
<keyword evidence="13" id="KW-0186">Copper</keyword>
<proteinExistence type="inferred from homology"/>
<evidence type="ECO:0000313" key="21">
    <source>
        <dbReference type="Proteomes" id="UP000186351"/>
    </source>
</evidence>
<dbReference type="PANTHER" id="PTHR43520">
    <property type="entry name" value="ATP7, ISOFORM B"/>
    <property type="match status" value="1"/>
</dbReference>
<dbReference type="Gene3D" id="3.30.70.100">
    <property type="match status" value="2"/>
</dbReference>
<dbReference type="InterPro" id="IPR017969">
    <property type="entry name" value="Heavy-metal-associated_CS"/>
</dbReference>
<feature type="transmembrane region" description="Helical" evidence="18">
    <location>
        <begin position="123"/>
        <end position="145"/>
    </location>
</feature>
<dbReference type="InterPro" id="IPR023214">
    <property type="entry name" value="HAD_sf"/>
</dbReference>
<dbReference type="CDD" id="cd00371">
    <property type="entry name" value="HMA"/>
    <property type="match status" value="2"/>
</dbReference>
<sequence length="832" mass="89181">MDKSRHNYSGNFELRGMSCASCAARIERTLKKQPGVNEVAVNYAAATAKVYWDSALTDAESLCRAVQDAGYEMLVARDVADSSDDAARLHYLALRRKMAWAIALSLPVVVIGMGFMHWIPGQWISFVLSSIVLFGMGGQFYVSAFRQLRHRSCNMDTLVALSTGIAWAFSASNLFFPQFWLDHGIEPHVYFEAASVIIAFILIGRTLEARAKEGTTSAIRKLMGLRPKSVVRINSDGVGEEVSIEAIVSGDILMVRSGERIPADGSVISGHSFVDESMLSGEPVPVEKDIDSKLYAGTINGNGTLQFRADTVGADTLLSKIIRMVQDAQGSKPPVQKLVDKIASYFVPVIIILAVISFLIWLFACGSGALIHGVLALVTVLIIACPCALGLATPTAIMVGVGRAATNGILIKDARAIEAAPTIDTVVLDKTGTITQGHPEIKHIEWTESAPSDAADILASMERMSDHPIAIAIANGLPAAHRVDISGFENMPGHGLKGCIKGNIWFVGNKRLLLRHDIVIPAGLMAHAESLEADASTVIWVACGPSVIGLVAVSDPIRTTSFDAISNMKQMGLDVWLLTGDNEATAAAVAKIAGVSNWRASMLPQDKAEFVDMLQRRYNRKVAMVGDGINDSAALATATLGIAMGQGSDIAMDVAGITIISSDLRRIPIAIGLSKLTLRTIRQNLFWAFIYNVIAIPVAAGVLYPLCGFLMNPMIAGAAMAFSSVSVVANSLLLNRRRITLPIVQLPLRPIEESDLTPKPNIIMKKEYKVSGMMCGHCRAHVEKALNSISGVKATVTLEPPVATVQFADGELPLDVLQSGVNDKAGEYQLSE</sequence>
<evidence type="ECO:0000259" key="19">
    <source>
        <dbReference type="PROSITE" id="PS50846"/>
    </source>
</evidence>
<evidence type="ECO:0000256" key="5">
    <source>
        <dbReference type="ARBA" id="ARBA00022723"/>
    </source>
</evidence>
<dbReference type="EC" id="7.2.2.9" evidence="16"/>
<keyword evidence="5 18" id="KW-0479">Metal-binding</keyword>
<accession>A0A1B1SD50</accession>
<evidence type="ECO:0000256" key="18">
    <source>
        <dbReference type="RuleBase" id="RU362081"/>
    </source>
</evidence>
<evidence type="ECO:0000256" key="2">
    <source>
        <dbReference type="ARBA" id="ARBA00006024"/>
    </source>
</evidence>
<protein>
    <recommendedName>
        <fullName evidence="16">P-type Cu(2+) transporter</fullName>
        <ecNumber evidence="16">7.2.2.9</ecNumber>
    </recommendedName>
</protein>
<dbReference type="Pfam" id="PF00403">
    <property type="entry name" value="HMA"/>
    <property type="match status" value="2"/>
</dbReference>
<dbReference type="SUPFAM" id="SSF56784">
    <property type="entry name" value="HAD-like"/>
    <property type="match status" value="1"/>
</dbReference>
<dbReference type="SUPFAM" id="SSF55008">
    <property type="entry name" value="HMA, heavy metal-associated domain"/>
    <property type="match status" value="2"/>
</dbReference>
<evidence type="ECO:0000256" key="11">
    <source>
        <dbReference type="ARBA" id="ARBA00022967"/>
    </source>
</evidence>
<dbReference type="GO" id="GO:0012505">
    <property type="term" value="C:endomembrane system"/>
    <property type="evidence" value="ECO:0007669"/>
    <property type="project" value="UniProtKB-SubCell"/>
</dbReference>
<dbReference type="InterPro" id="IPR027256">
    <property type="entry name" value="P-typ_ATPase_IB"/>
</dbReference>
<keyword evidence="8" id="KW-0187">Copper transport</keyword>
<dbReference type="GO" id="GO:0055070">
    <property type="term" value="P:copper ion homeostasis"/>
    <property type="evidence" value="ECO:0007669"/>
    <property type="project" value="TreeGrafter"/>
</dbReference>
<dbReference type="PROSITE" id="PS01047">
    <property type="entry name" value="HMA_1"/>
    <property type="match status" value="2"/>
</dbReference>
<dbReference type="Gene3D" id="3.40.50.1000">
    <property type="entry name" value="HAD superfamily/HAD-like"/>
    <property type="match status" value="1"/>
</dbReference>
<dbReference type="InterPro" id="IPR036412">
    <property type="entry name" value="HAD-like_sf"/>
</dbReference>
<dbReference type="Pfam" id="PF00702">
    <property type="entry name" value="Hydrolase"/>
    <property type="match status" value="1"/>
</dbReference>
<keyword evidence="12 18" id="KW-1133">Transmembrane helix</keyword>
<feature type="transmembrane region" description="Helical" evidence="18">
    <location>
        <begin position="188"/>
        <end position="207"/>
    </location>
</feature>
<evidence type="ECO:0000256" key="10">
    <source>
        <dbReference type="ARBA" id="ARBA00022842"/>
    </source>
</evidence>
<dbReference type="PRINTS" id="PR00119">
    <property type="entry name" value="CATATPASE"/>
</dbReference>
<dbReference type="RefSeq" id="WP_068962029.1">
    <property type="nucleotide sequence ID" value="NZ_CP021421.1"/>
</dbReference>
<dbReference type="InterPro" id="IPR018303">
    <property type="entry name" value="ATPase_P-typ_P_site"/>
</dbReference>
<evidence type="ECO:0000256" key="7">
    <source>
        <dbReference type="ARBA" id="ARBA00022741"/>
    </source>
</evidence>
<evidence type="ECO:0000256" key="3">
    <source>
        <dbReference type="ARBA" id="ARBA00022448"/>
    </source>
</evidence>
<keyword evidence="9 18" id="KW-0067">ATP-binding</keyword>
<dbReference type="GO" id="GO:0005886">
    <property type="term" value="C:plasma membrane"/>
    <property type="evidence" value="ECO:0007669"/>
    <property type="project" value="UniProtKB-SubCell"/>
</dbReference>
<feature type="transmembrane region" description="Helical" evidence="18">
    <location>
        <begin position="710"/>
        <end position="733"/>
    </location>
</feature>
<feature type="domain" description="HMA" evidence="19">
    <location>
        <begin position="764"/>
        <end position="829"/>
    </location>
</feature>
<feature type="transmembrane region" description="Helical" evidence="18">
    <location>
        <begin position="98"/>
        <end position="117"/>
    </location>
</feature>
<dbReference type="PANTHER" id="PTHR43520:SF8">
    <property type="entry name" value="P-TYPE CU(+) TRANSPORTER"/>
    <property type="match status" value="1"/>
</dbReference>
<evidence type="ECO:0000256" key="6">
    <source>
        <dbReference type="ARBA" id="ARBA00022737"/>
    </source>
</evidence>
<feature type="transmembrane region" description="Helical" evidence="18">
    <location>
        <begin position="157"/>
        <end position="176"/>
    </location>
</feature>
<dbReference type="GO" id="GO:0005507">
    <property type="term" value="F:copper ion binding"/>
    <property type="evidence" value="ECO:0007669"/>
    <property type="project" value="InterPro"/>
</dbReference>
<dbReference type="EMBL" id="CP015402">
    <property type="protein sequence ID" value="ANU64758.1"/>
    <property type="molecule type" value="Genomic_DNA"/>
</dbReference>
<name>A0A1B1SD50_9BACT</name>
<dbReference type="Gene3D" id="3.40.1110.10">
    <property type="entry name" value="Calcium-transporting ATPase, cytoplasmic domain N"/>
    <property type="match status" value="1"/>
</dbReference>
<dbReference type="InterPro" id="IPR044492">
    <property type="entry name" value="P_typ_ATPase_HD_dom"/>
</dbReference>
<feature type="domain" description="HMA" evidence="19">
    <location>
        <begin position="8"/>
        <end position="74"/>
    </location>
</feature>
<keyword evidence="11" id="KW-1278">Translocase</keyword>
<dbReference type="STRING" id="1796646.A4V02_05210"/>
<dbReference type="NCBIfam" id="TIGR01494">
    <property type="entry name" value="ATPase_P-type"/>
    <property type="match status" value="2"/>
</dbReference>
<dbReference type="InterPro" id="IPR059000">
    <property type="entry name" value="ATPase_P-type_domA"/>
</dbReference>
<feature type="transmembrane region" description="Helical" evidence="18">
    <location>
        <begin position="685"/>
        <end position="704"/>
    </location>
</feature>
<dbReference type="SFLD" id="SFLDF00027">
    <property type="entry name" value="p-type_atpase"/>
    <property type="match status" value="1"/>
</dbReference>
<dbReference type="Gene3D" id="2.70.150.10">
    <property type="entry name" value="Calcium-transporting ATPase, cytoplasmic transduction domain A"/>
    <property type="match status" value="1"/>
</dbReference>
<reference evidence="21" key="1">
    <citation type="submission" date="2016-04" db="EMBL/GenBank/DDBJ databases">
        <title>Complete Genome Sequences of Twelve Strains of a Stable Defined Moderately Diverse Mouse Microbiota 2 (sDMDMm2).</title>
        <authorList>
            <person name="Uchimura Y."/>
            <person name="Wyss M."/>
            <person name="Brugiroux S."/>
            <person name="Limenitakis J.P."/>
            <person name="Stecher B."/>
            <person name="McCoy K.D."/>
            <person name="Macpherson A.J."/>
        </authorList>
    </citation>
    <scope>NUCLEOTIDE SEQUENCE [LARGE SCALE GENOMIC DNA]</scope>
    <source>
        <strain evidence="21">YL27</strain>
    </source>
</reference>
<keyword evidence="7 18" id="KW-0547">Nucleotide-binding</keyword>
<feature type="transmembrane region" description="Helical" evidence="18">
    <location>
        <begin position="370"/>
        <end position="393"/>
    </location>
</feature>
<dbReference type="CDD" id="cd02094">
    <property type="entry name" value="P-type_ATPase_Cu-like"/>
    <property type="match status" value="1"/>
</dbReference>
<keyword evidence="4 18" id="KW-0812">Transmembrane</keyword>
<dbReference type="NCBIfam" id="TIGR01525">
    <property type="entry name" value="ATPase-IB_hvy"/>
    <property type="match status" value="1"/>
</dbReference>
<dbReference type="GO" id="GO:0016887">
    <property type="term" value="F:ATP hydrolysis activity"/>
    <property type="evidence" value="ECO:0007669"/>
    <property type="project" value="InterPro"/>
</dbReference>
<evidence type="ECO:0000256" key="1">
    <source>
        <dbReference type="ARBA" id="ARBA00004127"/>
    </source>
</evidence>
<comment type="subcellular location">
    <subcellularLocation>
        <location evidence="18">Cell membrane</location>
    </subcellularLocation>
    <subcellularLocation>
        <location evidence="1">Endomembrane system</location>
        <topology evidence="1">Multi-pass membrane protein</topology>
    </subcellularLocation>
</comment>
<dbReference type="InterPro" id="IPR008250">
    <property type="entry name" value="ATPase_P-typ_transduc_dom_A_sf"/>
</dbReference>
<keyword evidence="6" id="KW-0677">Repeat</keyword>
<dbReference type="AlphaFoldDB" id="A0A1B1SD50"/>
<keyword evidence="10" id="KW-0460">Magnesium</keyword>
<dbReference type="InterPro" id="IPR006122">
    <property type="entry name" value="HMA_Cu_ion-bd"/>
</dbReference>
<dbReference type="SUPFAM" id="SSF81665">
    <property type="entry name" value="Calcium ATPase, transmembrane domain M"/>
    <property type="match status" value="1"/>
</dbReference>
<dbReference type="FunFam" id="3.30.70.100:FF:000005">
    <property type="entry name" value="Copper-exporting P-type ATPase A"/>
    <property type="match status" value="1"/>
</dbReference>
<organism evidence="20 21">
    <name type="scientific">Muribaculum intestinale</name>
    <dbReference type="NCBI Taxonomy" id="1796646"/>
    <lineage>
        <taxon>Bacteria</taxon>
        <taxon>Pseudomonadati</taxon>
        <taxon>Bacteroidota</taxon>
        <taxon>Bacteroidia</taxon>
        <taxon>Bacteroidales</taxon>
        <taxon>Muribaculaceae</taxon>
        <taxon>Muribaculum</taxon>
    </lineage>
</organism>
<dbReference type="OrthoDB" id="9770315at2"/>
<dbReference type="SUPFAM" id="SSF81653">
    <property type="entry name" value="Calcium ATPase, transduction domain A"/>
    <property type="match status" value="1"/>
</dbReference>
<keyword evidence="18" id="KW-1003">Cell membrane</keyword>